<name>A0A1M8A3G7_MALS4</name>
<reference evidence="3" key="1">
    <citation type="journal article" date="2017" name="Nucleic Acids Res.">
        <title>Proteogenomics produces comprehensive and highly accurate protein-coding gene annotation in a complete genome assembly of Malassezia sympodialis.</title>
        <authorList>
            <person name="Zhu Y."/>
            <person name="Engstroem P.G."/>
            <person name="Tellgren-Roth C."/>
            <person name="Baudo C.D."/>
            <person name="Kennell J.C."/>
            <person name="Sun S."/>
            <person name="Billmyre R.B."/>
            <person name="Schroeder M.S."/>
            <person name="Andersson A."/>
            <person name="Holm T."/>
            <person name="Sigurgeirsson B."/>
            <person name="Wu G."/>
            <person name="Sankaranarayanan S.R."/>
            <person name="Siddharthan R."/>
            <person name="Sanyal K."/>
            <person name="Lundeberg J."/>
            <person name="Nystedt B."/>
            <person name="Boekhout T."/>
            <person name="Dawson T.L. Jr."/>
            <person name="Heitman J."/>
            <person name="Scheynius A."/>
            <person name="Lehtioe J."/>
        </authorList>
    </citation>
    <scope>NUCLEOTIDE SEQUENCE [LARGE SCALE GENOMIC DNA]</scope>
    <source>
        <strain evidence="3">ATCC 42132</strain>
    </source>
</reference>
<accession>A0A1M8A3G7</accession>
<proteinExistence type="predicted"/>
<feature type="chain" id="PRO_5012636184" description="Autophagy-related protein 27" evidence="1">
    <location>
        <begin position="19"/>
        <end position="202"/>
    </location>
</feature>
<dbReference type="Proteomes" id="UP000186303">
    <property type="component" value="Chromosome 2"/>
</dbReference>
<dbReference type="VEuPathDB" id="FungiDB:MSYG_1342"/>
<keyword evidence="1" id="KW-0732">Signal</keyword>
<dbReference type="OMA" id="TENSCAW"/>
<dbReference type="AlphaFoldDB" id="A0A1M8A3G7"/>
<dbReference type="EMBL" id="LT671822">
    <property type="protein sequence ID" value="SHO77002.1"/>
    <property type="molecule type" value="Genomic_DNA"/>
</dbReference>
<sequence length="202" mass="22550">MFTILLFALLLLNNTVFGLSCKPAGPAGILMSVSFSGNHTEVYEVSDTKKVNGHPALVKAKETEQVFQFYECNAPTSKYKTGGQIRSVLNDSMCITPGAVYRFNTGIQNFTKYPEHADDRISLQPCAQVHSLTMRLQWFMGTETENSCAWQISQQGWKTDLASDEVVLSENGVALDVRERSKKKSLIYIATKQGHSHCRPHE</sequence>
<dbReference type="OrthoDB" id="3349465at2759"/>
<evidence type="ECO:0000313" key="2">
    <source>
        <dbReference type="EMBL" id="SHO77002.1"/>
    </source>
</evidence>
<feature type="signal peptide" evidence="1">
    <location>
        <begin position="1"/>
        <end position="18"/>
    </location>
</feature>
<protein>
    <recommendedName>
        <fullName evidence="4">Autophagy-related protein 27</fullName>
    </recommendedName>
</protein>
<gene>
    <name evidence="2" type="ORF">MSYG_1342</name>
</gene>
<evidence type="ECO:0000256" key="1">
    <source>
        <dbReference type="SAM" id="SignalP"/>
    </source>
</evidence>
<organism evidence="2 3">
    <name type="scientific">Malassezia sympodialis (strain ATCC 42132)</name>
    <name type="common">Atopic eczema-associated yeast</name>
    <dbReference type="NCBI Taxonomy" id="1230383"/>
    <lineage>
        <taxon>Eukaryota</taxon>
        <taxon>Fungi</taxon>
        <taxon>Dikarya</taxon>
        <taxon>Basidiomycota</taxon>
        <taxon>Ustilaginomycotina</taxon>
        <taxon>Malasseziomycetes</taxon>
        <taxon>Malasseziales</taxon>
        <taxon>Malasseziaceae</taxon>
        <taxon>Malassezia</taxon>
    </lineage>
</organism>
<evidence type="ECO:0000313" key="3">
    <source>
        <dbReference type="Proteomes" id="UP000186303"/>
    </source>
</evidence>
<evidence type="ECO:0008006" key="4">
    <source>
        <dbReference type="Google" id="ProtNLM"/>
    </source>
</evidence>
<keyword evidence="3" id="KW-1185">Reference proteome</keyword>